<dbReference type="GO" id="GO:0140662">
    <property type="term" value="F:ATP-dependent protein folding chaperone"/>
    <property type="evidence" value="ECO:0007669"/>
    <property type="project" value="InterPro"/>
</dbReference>
<evidence type="ECO:0000313" key="4">
    <source>
        <dbReference type="EMBL" id="KAJ2001425.1"/>
    </source>
</evidence>
<reference evidence="4" key="1">
    <citation type="submission" date="2022-07" db="EMBL/GenBank/DDBJ databases">
        <title>Phylogenomic reconstructions and comparative analyses of Kickxellomycotina fungi.</title>
        <authorList>
            <person name="Reynolds N.K."/>
            <person name="Stajich J.E."/>
            <person name="Barry K."/>
            <person name="Grigoriev I.V."/>
            <person name="Crous P."/>
            <person name="Smith M.E."/>
        </authorList>
    </citation>
    <scope>NUCLEOTIDE SEQUENCE</scope>
    <source>
        <strain evidence="4">IMI 214461</strain>
    </source>
</reference>
<accession>A0A9W8BHQ0</accession>
<sequence>MAQKTFIGLSFGNHNSVIAIINKDQRAEVIANEEGEHKTPTYLAFSGDEEFHGSQAKHQIVRNAHSTVAGFRDMLGSGVTATAAGFAAVDAEGAFVVRTDGDRVIRVTAHEAAVRYVGRLRATAEAYVGRAIDGAVLAVPAWFTAAQRAAVGAACADAGLALLQVVTEPAAAAAQYGLASLARDAVAVVVDVGGSGADVTVIAAAGGLVAEVAHARTTAVSGDALDTVLVRHFAAEFHRAHGIDVLADARAERKLRQAVEATKRTLSSAASAPCAVESLAGGLDFSSSISRTRFDVLCARVFAPLEAAVADALAAAGYAPRHVDQVLLCGGAARVRRLQRAVAALFPEGTLVRDDAAEELDEVVAAGCAAQAALLARGLAAAPPAALHAHVLARPVGLRLGADVMVPVLPRHAPLPAARSVRVALPAAEARAYVAVAEGEANLDPELEDDEDDEEEQGEEEQAKAQAVPPRFRPARLLAELVLDLGAPAAHVDVAFFVAADRTLTVTATEPVSGKSVTAVVPFADH</sequence>
<evidence type="ECO:0000313" key="5">
    <source>
        <dbReference type="Proteomes" id="UP001150907"/>
    </source>
</evidence>
<dbReference type="PRINTS" id="PR00301">
    <property type="entry name" value="HEATSHOCK70"/>
</dbReference>
<evidence type="ECO:0000256" key="3">
    <source>
        <dbReference type="SAM" id="MobiDB-lite"/>
    </source>
</evidence>
<dbReference type="EMBL" id="JANBQF010000408">
    <property type="protein sequence ID" value="KAJ2001425.1"/>
    <property type="molecule type" value="Genomic_DNA"/>
</dbReference>
<dbReference type="PANTHER" id="PTHR45639:SF32">
    <property type="entry name" value="HEAT SHOCK PROTEIN PDR13"/>
    <property type="match status" value="1"/>
</dbReference>
<dbReference type="Proteomes" id="UP001150907">
    <property type="component" value="Unassembled WGS sequence"/>
</dbReference>
<dbReference type="InterPro" id="IPR043129">
    <property type="entry name" value="ATPase_NBD"/>
</dbReference>
<organism evidence="4 5">
    <name type="scientific">Coemansia thaxteri</name>
    <dbReference type="NCBI Taxonomy" id="2663907"/>
    <lineage>
        <taxon>Eukaryota</taxon>
        <taxon>Fungi</taxon>
        <taxon>Fungi incertae sedis</taxon>
        <taxon>Zoopagomycota</taxon>
        <taxon>Kickxellomycotina</taxon>
        <taxon>Kickxellomycetes</taxon>
        <taxon>Kickxellales</taxon>
        <taxon>Kickxellaceae</taxon>
        <taxon>Coemansia</taxon>
    </lineage>
</organism>
<feature type="region of interest" description="Disordered" evidence="3">
    <location>
        <begin position="439"/>
        <end position="469"/>
    </location>
</feature>
<gene>
    <name evidence="4" type="primary">SSZ1</name>
    <name evidence="4" type="ORF">H4R26_004141</name>
</gene>
<dbReference type="OrthoDB" id="29851at2759"/>
<feature type="compositionally biased region" description="Acidic residues" evidence="3">
    <location>
        <begin position="441"/>
        <end position="460"/>
    </location>
</feature>
<dbReference type="Gene3D" id="3.30.420.40">
    <property type="match status" value="2"/>
</dbReference>
<dbReference type="Gene3D" id="2.60.34.10">
    <property type="entry name" value="Substrate Binding Domain Of DNAk, Chain A, domain 1"/>
    <property type="match status" value="1"/>
</dbReference>
<keyword evidence="5" id="KW-1185">Reference proteome</keyword>
<evidence type="ECO:0000256" key="2">
    <source>
        <dbReference type="ARBA" id="ARBA00022840"/>
    </source>
</evidence>
<evidence type="ECO:0000256" key="1">
    <source>
        <dbReference type="ARBA" id="ARBA00022741"/>
    </source>
</evidence>
<dbReference type="FunFam" id="3.90.640.10:FF:000021">
    <property type="entry name" value="Heat shock protein 14"/>
    <property type="match status" value="1"/>
</dbReference>
<dbReference type="Pfam" id="PF00012">
    <property type="entry name" value="HSP70"/>
    <property type="match status" value="1"/>
</dbReference>
<dbReference type="InterPro" id="IPR029047">
    <property type="entry name" value="HSP70_peptide-bd_sf"/>
</dbReference>
<protein>
    <submittedName>
        <fullName evidence="4">Hsp70 protein that interacts with Zuo1p</fullName>
    </submittedName>
</protein>
<dbReference type="GO" id="GO:0005524">
    <property type="term" value="F:ATP binding"/>
    <property type="evidence" value="ECO:0007669"/>
    <property type="project" value="UniProtKB-KW"/>
</dbReference>
<keyword evidence="2" id="KW-0067">ATP-binding</keyword>
<dbReference type="SUPFAM" id="SSF53067">
    <property type="entry name" value="Actin-like ATPase domain"/>
    <property type="match status" value="2"/>
</dbReference>
<proteinExistence type="predicted"/>
<dbReference type="PANTHER" id="PTHR45639">
    <property type="entry name" value="HSC70CB, ISOFORM G-RELATED"/>
    <property type="match status" value="1"/>
</dbReference>
<name>A0A9W8BHQ0_9FUNG</name>
<dbReference type="SUPFAM" id="SSF100920">
    <property type="entry name" value="Heat shock protein 70kD (HSP70), peptide-binding domain"/>
    <property type="match status" value="1"/>
</dbReference>
<dbReference type="Gene3D" id="3.90.640.10">
    <property type="entry name" value="Actin, Chain A, domain 4"/>
    <property type="match status" value="1"/>
</dbReference>
<dbReference type="Gene3D" id="3.30.30.30">
    <property type="match status" value="1"/>
</dbReference>
<dbReference type="GO" id="GO:0005829">
    <property type="term" value="C:cytosol"/>
    <property type="evidence" value="ECO:0007669"/>
    <property type="project" value="TreeGrafter"/>
</dbReference>
<keyword evidence="1" id="KW-0547">Nucleotide-binding</keyword>
<comment type="caution">
    <text evidence="4">The sequence shown here is derived from an EMBL/GenBank/DDBJ whole genome shotgun (WGS) entry which is preliminary data.</text>
</comment>
<dbReference type="AlphaFoldDB" id="A0A9W8BHQ0"/>
<dbReference type="GO" id="GO:0005634">
    <property type="term" value="C:nucleus"/>
    <property type="evidence" value="ECO:0007669"/>
    <property type="project" value="TreeGrafter"/>
</dbReference>
<dbReference type="InterPro" id="IPR013126">
    <property type="entry name" value="Hsp_70_fam"/>
</dbReference>